<evidence type="ECO:0000256" key="1">
    <source>
        <dbReference type="ARBA" id="ARBA00004141"/>
    </source>
</evidence>
<evidence type="ECO:0000256" key="4">
    <source>
        <dbReference type="ARBA" id="ARBA00023136"/>
    </source>
</evidence>
<feature type="transmembrane region" description="Helical" evidence="5">
    <location>
        <begin position="49"/>
        <end position="68"/>
    </location>
</feature>
<feature type="transmembrane region" description="Helical" evidence="5">
    <location>
        <begin position="141"/>
        <end position="159"/>
    </location>
</feature>
<dbReference type="InterPro" id="IPR036259">
    <property type="entry name" value="MFS_trans_sf"/>
</dbReference>
<evidence type="ECO:0000313" key="7">
    <source>
        <dbReference type="Proteomes" id="UP001385951"/>
    </source>
</evidence>
<dbReference type="PANTHER" id="PTHR23507:SF1">
    <property type="entry name" value="FI18259P1-RELATED"/>
    <property type="match status" value="1"/>
</dbReference>
<comment type="subcellular location">
    <subcellularLocation>
        <location evidence="1">Membrane</location>
        <topology evidence="1">Multi-pass membrane protein</topology>
    </subcellularLocation>
</comment>
<keyword evidence="4 5" id="KW-0472">Membrane</keyword>
<evidence type="ECO:0000256" key="5">
    <source>
        <dbReference type="SAM" id="Phobius"/>
    </source>
</evidence>
<gene>
    <name evidence="6" type="ORF">QCA50_006475</name>
</gene>
<dbReference type="SUPFAM" id="SSF103473">
    <property type="entry name" value="MFS general substrate transporter"/>
    <property type="match status" value="1"/>
</dbReference>
<dbReference type="AlphaFoldDB" id="A0AAW0GK00"/>
<organism evidence="6 7">
    <name type="scientific">Cerrena zonata</name>
    <dbReference type="NCBI Taxonomy" id="2478898"/>
    <lineage>
        <taxon>Eukaryota</taxon>
        <taxon>Fungi</taxon>
        <taxon>Dikarya</taxon>
        <taxon>Basidiomycota</taxon>
        <taxon>Agaricomycotina</taxon>
        <taxon>Agaricomycetes</taxon>
        <taxon>Polyporales</taxon>
        <taxon>Cerrenaceae</taxon>
        <taxon>Cerrena</taxon>
    </lineage>
</organism>
<evidence type="ECO:0000313" key="6">
    <source>
        <dbReference type="EMBL" id="KAK7689836.1"/>
    </source>
</evidence>
<dbReference type="GO" id="GO:0022857">
    <property type="term" value="F:transmembrane transporter activity"/>
    <property type="evidence" value="ECO:0007669"/>
    <property type="project" value="TreeGrafter"/>
</dbReference>
<evidence type="ECO:0000256" key="2">
    <source>
        <dbReference type="ARBA" id="ARBA00022692"/>
    </source>
</evidence>
<dbReference type="PANTHER" id="PTHR23507">
    <property type="entry name" value="ZGC:174356"/>
    <property type="match status" value="1"/>
</dbReference>
<sequence length="175" mass="18932">MPTRNTTFYRTLAPTETSPLLEESTQSHQSSLVQKRIAFQVASAAQELLVTRMCFLIDAVGMILVSFSRDSTGIMISTVIGSMGAPAAPSLQALVTLAASPSELGRVLAGFSILECTGVALRNPILLGLYTATLEVAPRTIWYFTAGLFVFCAFCLMCLQPTRFIRKPDDETSSN</sequence>
<dbReference type="Proteomes" id="UP001385951">
    <property type="component" value="Unassembled WGS sequence"/>
</dbReference>
<name>A0AAW0GK00_9APHY</name>
<dbReference type="Gene3D" id="1.20.1250.20">
    <property type="entry name" value="MFS general substrate transporter like domains"/>
    <property type="match status" value="1"/>
</dbReference>
<proteinExistence type="predicted"/>
<comment type="caution">
    <text evidence="6">The sequence shown here is derived from an EMBL/GenBank/DDBJ whole genome shotgun (WGS) entry which is preliminary data.</text>
</comment>
<evidence type="ECO:0000256" key="3">
    <source>
        <dbReference type="ARBA" id="ARBA00022989"/>
    </source>
</evidence>
<accession>A0AAW0GK00</accession>
<reference evidence="6 7" key="1">
    <citation type="submission" date="2022-09" db="EMBL/GenBank/DDBJ databases">
        <authorList>
            <person name="Palmer J.M."/>
        </authorList>
    </citation>
    <scope>NUCLEOTIDE SEQUENCE [LARGE SCALE GENOMIC DNA]</scope>
    <source>
        <strain evidence="6 7">DSM 7382</strain>
    </source>
</reference>
<dbReference type="GO" id="GO:0016020">
    <property type="term" value="C:membrane"/>
    <property type="evidence" value="ECO:0007669"/>
    <property type="project" value="UniProtKB-SubCell"/>
</dbReference>
<dbReference type="EMBL" id="JASBNA010000007">
    <property type="protein sequence ID" value="KAK7689836.1"/>
    <property type="molecule type" value="Genomic_DNA"/>
</dbReference>
<protein>
    <submittedName>
        <fullName evidence="6">Uncharacterized protein</fullName>
    </submittedName>
</protein>
<keyword evidence="3 5" id="KW-1133">Transmembrane helix</keyword>
<keyword evidence="2 5" id="KW-0812">Transmembrane</keyword>
<keyword evidence="7" id="KW-1185">Reference proteome</keyword>